<accession>A0A9J5WTC3</accession>
<evidence type="ECO:0000313" key="2">
    <source>
        <dbReference type="Proteomes" id="UP000824120"/>
    </source>
</evidence>
<proteinExistence type="predicted"/>
<reference evidence="1 2" key="1">
    <citation type="submission" date="2020-09" db="EMBL/GenBank/DDBJ databases">
        <title>De no assembly of potato wild relative species, Solanum commersonii.</title>
        <authorList>
            <person name="Cho K."/>
        </authorList>
    </citation>
    <scope>NUCLEOTIDE SEQUENCE [LARGE SCALE GENOMIC DNA]</scope>
    <source>
        <strain evidence="1">LZ3.2</strain>
        <tissue evidence="1">Leaf</tissue>
    </source>
</reference>
<protein>
    <submittedName>
        <fullName evidence="1">Uncharacterized protein</fullName>
    </submittedName>
</protein>
<name>A0A9J5WTC3_SOLCO</name>
<sequence>MHGIMYPKELGGTFYINPTFIYSNDRTCGYSLVVNEVEGEPRVSCSNPAGEAKRHKSELSSNMASRHFFQNLYETIRKGSGNNS</sequence>
<dbReference type="EMBL" id="JACXVP010000010">
    <property type="protein sequence ID" value="KAG5578970.1"/>
    <property type="molecule type" value="Genomic_DNA"/>
</dbReference>
<organism evidence="1 2">
    <name type="scientific">Solanum commersonii</name>
    <name type="common">Commerson's wild potato</name>
    <name type="synonym">Commerson's nightshade</name>
    <dbReference type="NCBI Taxonomy" id="4109"/>
    <lineage>
        <taxon>Eukaryota</taxon>
        <taxon>Viridiplantae</taxon>
        <taxon>Streptophyta</taxon>
        <taxon>Embryophyta</taxon>
        <taxon>Tracheophyta</taxon>
        <taxon>Spermatophyta</taxon>
        <taxon>Magnoliopsida</taxon>
        <taxon>eudicotyledons</taxon>
        <taxon>Gunneridae</taxon>
        <taxon>Pentapetalae</taxon>
        <taxon>asterids</taxon>
        <taxon>lamiids</taxon>
        <taxon>Solanales</taxon>
        <taxon>Solanaceae</taxon>
        <taxon>Solanoideae</taxon>
        <taxon>Solaneae</taxon>
        <taxon>Solanum</taxon>
    </lineage>
</organism>
<gene>
    <name evidence="1" type="ORF">H5410_049597</name>
</gene>
<keyword evidence="2" id="KW-1185">Reference proteome</keyword>
<comment type="caution">
    <text evidence="1">The sequence shown here is derived from an EMBL/GenBank/DDBJ whole genome shotgun (WGS) entry which is preliminary data.</text>
</comment>
<dbReference type="Proteomes" id="UP000824120">
    <property type="component" value="Chromosome 10"/>
</dbReference>
<dbReference type="AlphaFoldDB" id="A0A9J5WTC3"/>
<evidence type="ECO:0000313" key="1">
    <source>
        <dbReference type="EMBL" id="KAG5578970.1"/>
    </source>
</evidence>